<keyword evidence="2" id="KW-1185">Reference proteome</keyword>
<dbReference type="Gene3D" id="3.40.50.1820">
    <property type="entry name" value="alpha/beta hydrolase"/>
    <property type="match status" value="1"/>
</dbReference>
<sequence>MLRAAQVSHWGAINMTKAALTDPRINPDPEQLVRMLSGTCRDQEDLLTGSASIAPLYAAPDEIKGQAVVDAEEVIGRSIKPFYETVNAALNDCVSCYDVQDRLQDIKAPAFISVGSHDWITPVPCSEFTAENISNSKLVIYEKSGHMAALEQKTPLQRDVREDTGRSQLPGVSWAQITPLASRRYVERGGLLLANAMVFDKACLLIGAKHSATESKSTSINGSDGS</sequence>
<reference evidence="1 2" key="1">
    <citation type="submission" date="2021-11" db="EMBL/GenBank/DDBJ databases">
        <title>Black yeast isolated from Biological Soil Crust.</title>
        <authorList>
            <person name="Kurbessoian T."/>
        </authorList>
    </citation>
    <scope>NUCLEOTIDE SEQUENCE [LARGE SCALE GENOMIC DNA]</scope>
    <source>
        <strain evidence="1 2">CCFEE 5522</strain>
    </source>
</reference>
<evidence type="ECO:0000313" key="1">
    <source>
        <dbReference type="EMBL" id="KAK4541252.1"/>
    </source>
</evidence>
<dbReference type="EMBL" id="JAVFHQ010000055">
    <property type="protein sequence ID" value="KAK4541252.1"/>
    <property type="molecule type" value="Genomic_DNA"/>
</dbReference>
<gene>
    <name evidence="1" type="ORF">LTR36_008168</name>
</gene>
<accession>A0AAV9J849</accession>
<organism evidence="1 2">
    <name type="scientific">Oleoguttula mirabilis</name>
    <dbReference type="NCBI Taxonomy" id="1507867"/>
    <lineage>
        <taxon>Eukaryota</taxon>
        <taxon>Fungi</taxon>
        <taxon>Dikarya</taxon>
        <taxon>Ascomycota</taxon>
        <taxon>Pezizomycotina</taxon>
        <taxon>Dothideomycetes</taxon>
        <taxon>Dothideomycetidae</taxon>
        <taxon>Mycosphaerellales</taxon>
        <taxon>Teratosphaeriaceae</taxon>
        <taxon>Oleoguttula</taxon>
    </lineage>
</organism>
<evidence type="ECO:0000313" key="2">
    <source>
        <dbReference type="Proteomes" id="UP001324427"/>
    </source>
</evidence>
<dbReference type="AlphaFoldDB" id="A0AAV9J849"/>
<dbReference type="InterPro" id="IPR029058">
    <property type="entry name" value="AB_hydrolase_fold"/>
</dbReference>
<protein>
    <submittedName>
        <fullName evidence="1">Uncharacterized protein</fullName>
    </submittedName>
</protein>
<comment type="caution">
    <text evidence="1">The sequence shown here is derived from an EMBL/GenBank/DDBJ whole genome shotgun (WGS) entry which is preliminary data.</text>
</comment>
<dbReference type="Proteomes" id="UP001324427">
    <property type="component" value="Unassembled WGS sequence"/>
</dbReference>
<name>A0AAV9J849_9PEZI</name>
<proteinExistence type="predicted"/>
<dbReference type="SUPFAM" id="SSF53474">
    <property type="entry name" value="alpha/beta-Hydrolases"/>
    <property type="match status" value="1"/>
</dbReference>